<accession>A0A4P7NY24</accession>
<dbReference type="CDD" id="cd03112">
    <property type="entry name" value="CobW-like"/>
    <property type="match status" value="1"/>
</dbReference>
<dbReference type="SUPFAM" id="SSF52540">
    <property type="entry name" value="P-loop containing nucleoside triphosphate hydrolases"/>
    <property type="match status" value="1"/>
</dbReference>
<dbReference type="OrthoDB" id="9808822at2"/>
<comment type="function">
    <text evidence="1">Zinc chaperone that directly transfers zinc cofactor to target proteins, thereby activating them. Zinc is transferred from the CXCC motif in the GTPase domain to the zinc binding site in target proteins in a process requiring GTP hydrolysis.</text>
</comment>
<dbReference type="EMBL" id="CP032096">
    <property type="protein sequence ID" value="QBZ82439.1"/>
    <property type="molecule type" value="Genomic_DNA"/>
</dbReference>
<dbReference type="Gene3D" id="3.40.50.300">
    <property type="entry name" value="P-loop containing nucleotide triphosphate hydrolases"/>
    <property type="match status" value="1"/>
</dbReference>
<dbReference type="InterPro" id="IPR027417">
    <property type="entry name" value="P-loop_NTPase"/>
</dbReference>
<protein>
    <submittedName>
        <fullName evidence="3">Zinc-binding GTPase YeiR</fullName>
        <ecNumber evidence="3">3.6.-.-</ecNumber>
    </submittedName>
</protein>
<dbReference type="Pfam" id="PF07683">
    <property type="entry name" value="CobW_C"/>
    <property type="match status" value="1"/>
</dbReference>
<dbReference type="InterPro" id="IPR003495">
    <property type="entry name" value="CobW/HypB/UreG_nucleotide-bd"/>
</dbReference>
<reference evidence="3 4" key="1">
    <citation type="submission" date="2018-08" db="EMBL/GenBank/DDBJ databases">
        <title>Horizontal acquisition of hydrogen conversion ability and other habitat adaptations in Hydrogenovibrio crunogenus strains.</title>
        <authorList>
            <person name="Gonnella G."/>
            <person name="Adam N."/>
            <person name="Perner M."/>
        </authorList>
    </citation>
    <scope>NUCLEOTIDE SEQUENCE [LARGE SCALE GENOMIC DNA]</scope>
    <source>
        <strain evidence="3 4">SP-41</strain>
    </source>
</reference>
<organism evidence="3 4">
    <name type="scientific">Hydrogenovibrio crunogenus</name>
    <dbReference type="NCBI Taxonomy" id="39765"/>
    <lineage>
        <taxon>Bacteria</taxon>
        <taxon>Pseudomonadati</taxon>
        <taxon>Pseudomonadota</taxon>
        <taxon>Gammaproteobacteria</taxon>
        <taxon>Thiotrichales</taxon>
        <taxon>Piscirickettsiaceae</taxon>
        <taxon>Hydrogenovibrio</taxon>
    </lineage>
</organism>
<gene>
    <name evidence="3" type="primary">yeiR_1</name>
    <name evidence="3" type="ORF">GHNINEIG_00469</name>
</gene>
<dbReference type="EC" id="3.6.-.-" evidence="3"/>
<evidence type="ECO:0000313" key="3">
    <source>
        <dbReference type="EMBL" id="QBZ82439.1"/>
    </source>
</evidence>
<dbReference type="GO" id="GO:0005737">
    <property type="term" value="C:cytoplasm"/>
    <property type="evidence" value="ECO:0007669"/>
    <property type="project" value="TreeGrafter"/>
</dbReference>
<dbReference type="Pfam" id="PF02492">
    <property type="entry name" value="cobW"/>
    <property type="match status" value="1"/>
</dbReference>
<dbReference type="PANTHER" id="PTHR13748">
    <property type="entry name" value="COBW-RELATED"/>
    <property type="match status" value="1"/>
</dbReference>
<dbReference type="InterPro" id="IPR011629">
    <property type="entry name" value="CobW-like_C"/>
</dbReference>
<dbReference type="InterPro" id="IPR051316">
    <property type="entry name" value="Zinc-reg_GTPase_activator"/>
</dbReference>
<evidence type="ECO:0000313" key="4">
    <source>
        <dbReference type="Proteomes" id="UP000296201"/>
    </source>
</evidence>
<dbReference type="RefSeq" id="WP_135795149.1">
    <property type="nucleotide sequence ID" value="NZ_CP032096.1"/>
</dbReference>
<dbReference type="AlphaFoldDB" id="A0A4P7NY24"/>
<dbReference type="PANTHER" id="PTHR13748:SF46">
    <property type="entry name" value="ZINC CHAPERONE YEIR"/>
    <property type="match status" value="1"/>
</dbReference>
<name>A0A4P7NY24_9GAMM</name>
<evidence type="ECO:0000259" key="2">
    <source>
        <dbReference type="SMART" id="SM00833"/>
    </source>
</evidence>
<dbReference type="SMART" id="SM00833">
    <property type="entry name" value="CobW_C"/>
    <property type="match status" value="1"/>
</dbReference>
<dbReference type="Proteomes" id="UP000296201">
    <property type="component" value="Chromosome"/>
</dbReference>
<sequence length="359" mass="40166">MTAKTALNIISGQLGAGKTTLIKQLLKQQPAHETWVLLVNEFGAVGIDGPILSGQNSKILVRQLPGGCICCTAQGELETAVLDIIQTQHPDRILIEPTGLGEPESLVDIFRQAKLQTICEVHSLFSVFDIAHTPLEELQTLSILQSMLTMADVIVLNKADLATPEQTQSLKDYIETLYPPKQAIIVTEQADMSPDYLNLPHFHTPVYVPMPSSTHSFTRQNRQASSTATKTLPYTPVEMPNLLERHYQLQLNTESIGWIFNENVCFEWPKLLVLFENLAAGHFSYQANNQPASIKRAKGIFRVGSTARMLFQLVHNTLTRELIAYRKDSRLELLLEIDAHFDYESFEKALRNCIQPSSG</sequence>
<dbReference type="GO" id="GO:0016787">
    <property type="term" value="F:hydrolase activity"/>
    <property type="evidence" value="ECO:0007669"/>
    <property type="project" value="UniProtKB-KW"/>
</dbReference>
<proteinExistence type="predicted"/>
<keyword evidence="3" id="KW-0378">Hydrolase</keyword>
<feature type="domain" description="CobW C-terminal" evidence="2">
    <location>
        <begin position="255"/>
        <end position="354"/>
    </location>
</feature>
<evidence type="ECO:0000256" key="1">
    <source>
        <dbReference type="ARBA" id="ARBA00045658"/>
    </source>
</evidence>
<keyword evidence="4" id="KW-1185">Reference proteome</keyword>